<dbReference type="InterPro" id="IPR026983">
    <property type="entry name" value="DHC"/>
</dbReference>
<accession>A0A9P1BI48</accession>
<dbReference type="Proteomes" id="UP001152797">
    <property type="component" value="Unassembled WGS sequence"/>
</dbReference>
<keyword evidence="3" id="KW-0067">ATP-binding</keyword>
<feature type="non-terminal residue" evidence="1">
    <location>
        <position position="1"/>
    </location>
</feature>
<evidence type="ECO:0000313" key="4">
    <source>
        <dbReference type="Proteomes" id="UP001152797"/>
    </source>
</evidence>
<dbReference type="EMBL" id="CAMXCT020000101">
    <property type="protein sequence ID" value="CAL1127189.1"/>
    <property type="molecule type" value="Genomic_DNA"/>
</dbReference>
<dbReference type="GO" id="GO:0007018">
    <property type="term" value="P:microtubule-based movement"/>
    <property type="evidence" value="ECO:0007669"/>
    <property type="project" value="InterPro"/>
</dbReference>
<dbReference type="GO" id="GO:0005524">
    <property type="term" value="F:ATP binding"/>
    <property type="evidence" value="ECO:0007669"/>
    <property type="project" value="UniProtKB-KW"/>
</dbReference>
<dbReference type="GO" id="GO:0045505">
    <property type="term" value="F:dynein intermediate chain binding"/>
    <property type="evidence" value="ECO:0007669"/>
    <property type="project" value="InterPro"/>
</dbReference>
<name>A0A9P1BI48_9DINO</name>
<comment type="caution">
    <text evidence="1">The sequence shown here is derived from an EMBL/GenBank/DDBJ whole genome shotgun (WGS) entry which is preliminary data.</text>
</comment>
<organism evidence="1">
    <name type="scientific">Cladocopium goreaui</name>
    <dbReference type="NCBI Taxonomy" id="2562237"/>
    <lineage>
        <taxon>Eukaryota</taxon>
        <taxon>Sar</taxon>
        <taxon>Alveolata</taxon>
        <taxon>Dinophyceae</taxon>
        <taxon>Suessiales</taxon>
        <taxon>Symbiodiniaceae</taxon>
        <taxon>Cladocopium</taxon>
    </lineage>
</organism>
<dbReference type="InterPro" id="IPR027417">
    <property type="entry name" value="P-loop_NTPase"/>
</dbReference>
<dbReference type="EMBL" id="CAMXCT030000101">
    <property type="protein sequence ID" value="CAL4761126.1"/>
    <property type="molecule type" value="Genomic_DNA"/>
</dbReference>
<dbReference type="Gene3D" id="3.40.50.300">
    <property type="entry name" value="P-loop containing nucleotide triphosphate hydrolases"/>
    <property type="match status" value="1"/>
</dbReference>
<dbReference type="GO" id="GO:0030286">
    <property type="term" value="C:dynein complex"/>
    <property type="evidence" value="ECO:0007669"/>
    <property type="project" value="InterPro"/>
</dbReference>
<reference evidence="2" key="2">
    <citation type="submission" date="2024-04" db="EMBL/GenBank/DDBJ databases">
        <authorList>
            <person name="Chen Y."/>
            <person name="Shah S."/>
            <person name="Dougan E. K."/>
            <person name="Thang M."/>
            <person name="Chan C."/>
        </authorList>
    </citation>
    <scope>NUCLEOTIDE SEQUENCE [LARGE SCALE GENOMIC DNA]</scope>
</reference>
<dbReference type="AlphaFoldDB" id="A0A9P1BI48"/>
<evidence type="ECO:0000313" key="2">
    <source>
        <dbReference type="EMBL" id="CAL1127189.1"/>
    </source>
</evidence>
<protein>
    <submittedName>
        <fullName evidence="3">Dynein heavy chain hydrolytic ATP-binding dynein motor region domain-containing protein</fullName>
    </submittedName>
</protein>
<evidence type="ECO:0000313" key="3">
    <source>
        <dbReference type="EMBL" id="CAL4761126.1"/>
    </source>
</evidence>
<dbReference type="PANTHER" id="PTHR45703">
    <property type="entry name" value="DYNEIN HEAVY CHAIN"/>
    <property type="match status" value="1"/>
</dbReference>
<dbReference type="GO" id="GO:0051959">
    <property type="term" value="F:dynein light intermediate chain binding"/>
    <property type="evidence" value="ECO:0007669"/>
    <property type="project" value="InterPro"/>
</dbReference>
<evidence type="ECO:0000313" key="1">
    <source>
        <dbReference type="EMBL" id="CAI3973814.1"/>
    </source>
</evidence>
<keyword evidence="3" id="KW-0547">Nucleotide-binding</keyword>
<reference evidence="1" key="1">
    <citation type="submission" date="2022-10" db="EMBL/GenBank/DDBJ databases">
        <authorList>
            <person name="Chen Y."/>
            <person name="Dougan E. K."/>
            <person name="Chan C."/>
            <person name="Rhodes N."/>
            <person name="Thang M."/>
        </authorList>
    </citation>
    <scope>NUCLEOTIDE SEQUENCE</scope>
</reference>
<proteinExistence type="predicted"/>
<dbReference type="EMBL" id="CAMXCT010000101">
    <property type="protein sequence ID" value="CAI3973814.1"/>
    <property type="molecule type" value="Genomic_DNA"/>
</dbReference>
<keyword evidence="4" id="KW-1185">Reference proteome</keyword>
<gene>
    <name evidence="1" type="ORF">C1SCF055_LOCUS2268</name>
</gene>
<dbReference type="PANTHER" id="PTHR45703:SF1">
    <property type="entry name" value="DYNEINS HEAVY CHAIN"/>
    <property type="match status" value="1"/>
</dbReference>
<sequence length="567" mass="62565">MHHDVQAKLGCPARGLLNYELDDDGLKALPKGLGLACLTPLQGLARATTKTTKTTFEISELGTLLDLSLKDARLRLVEKNQRNSSWLSARPKTHHESRECDGSVPGEPYLKGLGVKYIKCSRSRNKVEDMKSFLEQEAAEGVDMVLDNLSQRRPLAAQVVQVLHLCSEPIYHGGIILRVLLWPGEGAAAMLCLWYFSPECRNFAGAITASHMGSDLMLSFALREHVDKCVQILEELGDGEPQPWHSAVKSGLKSQTECLPDFHEMSSMIFDRLDFFSPVHLPTDTEVAPIFQAKAAKEAEEAKAGLPTDTKLAPIFQAKAAKEAEEANSGVAKAAEPKVPRCVYYRLFFLFRGEQDKAHPYFLDKIIQFYACHLVRHSVMLVGMPFSGKTTALNTLQRSLDQPSAGTWQSEAICTQHALTLYDALSKVRQSPPMFIDADGDQACEFFEENEAGNLAAVTPQGQASGLLLLLQFQVAPGSQSSKKLLEAEPASVDFAFPHTKELNERLRESLAKNRRCKGSQHHVTIIIPATIFRPEAKNIFEGSQQGSPRIDSALLELGARQLNTTE</sequence>